<evidence type="ECO:0000256" key="4">
    <source>
        <dbReference type="ARBA" id="ARBA00010790"/>
    </source>
</evidence>
<comment type="function">
    <text evidence="2">Long-chain fatty alcohol oxidase involved in the omega-oxidation pathway of lipid degradation.</text>
</comment>
<evidence type="ECO:0000259" key="16">
    <source>
        <dbReference type="Pfam" id="PF00890"/>
    </source>
</evidence>
<gene>
    <name evidence="18" type="primary">FAO2_1</name>
    <name evidence="18" type="ORF">CK203_101393</name>
</gene>
<name>A0A438F1D2_VITVI</name>
<evidence type="ECO:0000256" key="13">
    <source>
        <dbReference type="PIRSR" id="PIRSR028937-2"/>
    </source>
</evidence>
<dbReference type="Pfam" id="PF05199">
    <property type="entry name" value="GMC_oxred_C"/>
    <property type="match status" value="1"/>
</dbReference>
<protein>
    <recommendedName>
        <fullName evidence="5">long-chain-alcohol oxidase</fullName>
        <ecNumber evidence="5">1.1.3.20</ecNumber>
    </recommendedName>
</protein>
<dbReference type="Pfam" id="PF00732">
    <property type="entry name" value="GMC_oxred_N"/>
    <property type="match status" value="1"/>
</dbReference>
<evidence type="ECO:0000256" key="12">
    <source>
        <dbReference type="PIRSR" id="PIRSR028937-1"/>
    </source>
</evidence>
<feature type="transmembrane region" description="Helical" evidence="14">
    <location>
        <begin position="172"/>
        <end position="194"/>
    </location>
</feature>
<evidence type="ECO:0000256" key="2">
    <source>
        <dbReference type="ARBA" id="ARBA00003842"/>
    </source>
</evidence>
<dbReference type="Proteomes" id="UP000288805">
    <property type="component" value="Unassembled WGS sequence"/>
</dbReference>
<dbReference type="PANTHER" id="PTHR46056:SF12">
    <property type="entry name" value="LONG-CHAIN-ALCOHOL OXIDASE"/>
    <property type="match status" value="1"/>
</dbReference>
<evidence type="ECO:0000256" key="7">
    <source>
        <dbReference type="ARBA" id="ARBA00022692"/>
    </source>
</evidence>
<dbReference type="PIRSF" id="PIRSF028937">
    <property type="entry name" value="Lg_Ch_AO"/>
    <property type="match status" value="1"/>
</dbReference>
<dbReference type="EC" id="1.1.3.20" evidence="5"/>
<comment type="catalytic activity">
    <reaction evidence="1">
        <text>a long-chain primary fatty alcohol + O2 = a long-chain fatty aldehyde + H2O2</text>
        <dbReference type="Rhea" id="RHEA:22756"/>
        <dbReference type="ChEBI" id="CHEBI:15379"/>
        <dbReference type="ChEBI" id="CHEBI:16240"/>
        <dbReference type="ChEBI" id="CHEBI:17176"/>
        <dbReference type="ChEBI" id="CHEBI:77396"/>
        <dbReference type="EC" id="1.1.3.20"/>
    </reaction>
</comment>
<feature type="transmembrane region" description="Helical" evidence="14">
    <location>
        <begin position="206"/>
        <end position="226"/>
    </location>
</feature>
<dbReference type="GO" id="GO:0050660">
    <property type="term" value="F:flavin adenine dinucleotide binding"/>
    <property type="evidence" value="ECO:0007669"/>
    <property type="project" value="InterPro"/>
</dbReference>
<comment type="similarity">
    <text evidence="4">Belongs to the GMC oxidoreductase family.</text>
</comment>
<evidence type="ECO:0000256" key="5">
    <source>
        <dbReference type="ARBA" id="ARBA00013125"/>
    </source>
</evidence>
<dbReference type="InterPro" id="IPR012400">
    <property type="entry name" value="Long_Oxdase"/>
</dbReference>
<dbReference type="PANTHER" id="PTHR46056">
    <property type="entry name" value="LONG-CHAIN-ALCOHOL OXIDASE"/>
    <property type="match status" value="1"/>
</dbReference>
<feature type="domain" description="Glucose-methanol-choline oxidoreductase N-terminal" evidence="15">
    <location>
        <begin position="354"/>
        <end position="572"/>
    </location>
</feature>
<keyword evidence="10" id="KW-0560">Oxidoreductase</keyword>
<evidence type="ECO:0000259" key="15">
    <source>
        <dbReference type="Pfam" id="PF00732"/>
    </source>
</evidence>
<evidence type="ECO:0000256" key="9">
    <source>
        <dbReference type="ARBA" id="ARBA00022989"/>
    </source>
</evidence>
<comment type="caution">
    <text evidence="18">The sequence shown here is derived from an EMBL/GenBank/DDBJ whole genome shotgun (WGS) entry which is preliminary data.</text>
</comment>
<keyword evidence="7 14" id="KW-0812">Transmembrane</keyword>
<evidence type="ECO:0000256" key="10">
    <source>
        <dbReference type="ARBA" id="ARBA00023002"/>
    </source>
</evidence>
<accession>A0A438F1D2</accession>
<feature type="domain" description="Glucose-methanol-choline oxidoreductase C-terminal" evidence="17">
    <location>
        <begin position="665"/>
        <end position="796"/>
    </location>
</feature>
<dbReference type="GO" id="GO:0016020">
    <property type="term" value="C:membrane"/>
    <property type="evidence" value="ECO:0007669"/>
    <property type="project" value="UniProtKB-SubCell"/>
</dbReference>
<dbReference type="EMBL" id="QGNW01001140">
    <property type="protein sequence ID" value="RVW53775.1"/>
    <property type="molecule type" value="Genomic_DNA"/>
</dbReference>
<dbReference type="AlphaFoldDB" id="A0A438F1D2"/>
<keyword evidence="8 13" id="KW-0274">FAD</keyword>
<sequence length="815" mass="89745">MGKESNREEGHGHPLLRGGWRKGSYSHGFSSSQIQALASICETLIPPLHLESISKENPPEALYSFYNASGSQFPVPDELLNLKLLFFFFFVLFGEEQAAELLKKRGLPEGVMLVSIVLKILSTRLGTLLLCGFLCLGWKWPFILKFSEISLEKREQVLKNWSRQRFLFPLRLFFAIMKIFCFFIFFSRVMLLIYAHMFVLNFEIDLQGLSSTCVTLIRSLIGLFVLGNMKSDLIMTDDNLENPAWDAIGYHVETKEYVKKPPKERPIRKGIVETMYENDSTLVQSLSQRGIKVIEDQKNICKIKCDVVIIGSGCGGGVTAAVLASSGYKVLILEKGNYFEPEDYSSLEGPSMSEQYESGGVMSTIDAKVMILAGSTVGGGSAVNWSAAIKTPNSILREWSTDHKLPLFGSSEYLSAMDTVWKRIGVTEKCTEEGFQNQVLRKGCENLGLDVESIPRNSSENHYCGSCAYGCTRGDKQGTQSTWLVDAVGCGAVILTGCKAEKLIFKEKKNGRKRRKCSGVIVASSSKNVTKKLQIEARVTVSACGSLLTPPLLLSSGLENPHIGKNLHLHPVLMVWGYFPESQSGIKGKCFEGGLLTSLHKVVSEESRVQAIVEPTALGPASFAAIHPWVSGLDMKERMVKYSRTATLFALARDKGAGEVKVERRIKYRLHPADKENLRVGLRQALRILIAAGAVEVGTYRSDGQSIKCKGVKEEAVEEFLDGVVAGGGPCSWGDHWTLYCSAHQMGSCRMGATEEEGAVDENGETWEAKGLFVCDGSVLPSAVGINPMITIQTTAYCISKRIAESLKKQEFLAD</sequence>
<evidence type="ECO:0000256" key="8">
    <source>
        <dbReference type="ARBA" id="ARBA00022827"/>
    </source>
</evidence>
<evidence type="ECO:0000313" key="19">
    <source>
        <dbReference type="Proteomes" id="UP000288805"/>
    </source>
</evidence>
<evidence type="ECO:0000313" key="18">
    <source>
        <dbReference type="EMBL" id="RVW53775.1"/>
    </source>
</evidence>
<organism evidence="18 19">
    <name type="scientific">Vitis vinifera</name>
    <name type="common">Grape</name>
    <dbReference type="NCBI Taxonomy" id="29760"/>
    <lineage>
        <taxon>Eukaryota</taxon>
        <taxon>Viridiplantae</taxon>
        <taxon>Streptophyta</taxon>
        <taxon>Embryophyta</taxon>
        <taxon>Tracheophyta</taxon>
        <taxon>Spermatophyta</taxon>
        <taxon>Magnoliopsida</taxon>
        <taxon>eudicotyledons</taxon>
        <taxon>Gunneridae</taxon>
        <taxon>Pentapetalae</taxon>
        <taxon>rosids</taxon>
        <taxon>Vitales</taxon>
        <taxon>Vitaceae</taxon>
        <taxon>Viteae</taxon>
        <taxon>Vitis</taxon>
    </lineage>
</organism>
<dbReference type="InterPro" id="IPR007867">
    <property type="entry name" value="GMC_OxRtase_C"/>
</dbReference>
<evidence type="ECO:0000256" key="3">
    <source>
        <dbReference type="ARBA" id="ARBA00004370"/>
    </source>
</evidence>
<dbReference type="InterPro" id="IPR036188">
    <property type="entry name" value="FAD/NAD-bd_sf"/>
</dbReference>
<proteinExistence type="inferred from homology"/>
<dbReference type="InterPro" id="IPR003953">
    <property type="entry name" value="FAD-dep_OxRdtase_2_FAD-bd"/>
</dbReference>
<evidence type="ECO:0000256" key="1">
    <source>
        <dbReference type="ARBA" id="ARBA00000920"/>
    </source>
</evidence>
<comment type="subcellular location">
    <subcellularLocation>
        <location evidence="3">Membrane</location>
    </subcellularLocation>
</comment>
<dbReference type="Gene3D" id="3.50.50.60">
    <property type="entry name" value="FAD/NAD(P)-binding domain"/>
    <property type="match status" value="2"/>
</dbReference>
<feature type="binding site" evidence="13">
    <location>
        <begin position="305"/>
        <end position="320"/>
    </location>
    <ligand>
        <name>FAD</name>
        <dbReference type="ChEBI" id="CHEBI:57692"/>
    </ligand>
</feature>
<dbReference type="Pfam" id="PF00890">
    <property type="entry name" value="FAD_binding_2"/>
    <property type="match status" value="1"/>
</dbReference>
<reference evidence="18 19" key="1">
    <citation type="journal article" date="2018" name="PLoS Genet.">
        <title>Population sequencing reveals clonal diversity and ancestral inbreeding in the grapevine cultivar Chardonnay.</title>
        <authorList>
            <person name="Roach M.J."/>
            <person name="Johnson D.L."/>
            <person name="Bohlmann J."/>
            <person name="van Vuuren H.J."/>
            <person name="Jones S.J."/>
            <person name="Pretorius I.S."/>
            <person name="Schmidt S.A."/>
            <person name="Borneman A.R."/>
        </authorList>
    </citation>
    <scope>NUCLEOTIDE SEQUENCE [LARGE SCALE GENOMIC DNA]</scope>
    <source>
        <strain evidence="19">cv. Chardonnay</strain>
        <tissue evidence="18">Leaf</tissue>
    </source>
</reference>
<keyword evidence="11 14" id="KW-0472">Membrane</keyword>
<evidence type="ECO:0000256" key="6">
    <source>
        <dbReference type="ARBA" id="ARBA00022630"/>
    </source>
</evidence>
<evidence type="ECO:0000259" key="17">
    <source>
        <dbReference type="Pfam" id="PF05199"/>
    </source>
</evidence>
<keyword evidence="6" id="KW-0285">Flavoprotein</keyword>
<evidence type="ECO:0000256" key="11">
    <source>
        <dbReference type="ARBA" id="ARBA00023136"/>
    </source>
</evidence>
<feature type="active site" description="Proton acceptor" evidence="12">
    <location>
        <position position="744"/>
    </location>
</feature>
<dbReference type="GO" id="GO:0046577">
    <property type="term" value="F:long-chain-alcohol oxidase activity"/>
    <property type="evidence" value="ECO:0007669"/>
    <property type="project" value="UniProtKB-EC"/>
</dbReference>
<feature type="domain" description="FAD-dependent oxidoreductase 2 FAD-binding" evidence="16">
    <location>
        <begin position="306"/>
        <end position="339"/>
    </location>
</feature>
<dbReference type="InterPro" id="IPR000172">
    <property type="entry name" value="GMC_OxRdtase_N"/>
</dbReference>
<keyword evidence="9 14" id="KW-1133">Transmembrane helix</keyword>
<dbReference type="SUPFAM" id="SSF51905">
    <property type="entry name" value="FAD/NAD(P)-binding domain"/>
    <property type="match status" value="1"/>
</dbReference>
<evidence type="ECO:0000256" key="14">
    <source>
        <dbReference type="SAM" id="Phobius"/>
    </source>
</evidence>